<dbReference type="PANTHER" id="PTHR11669">
    <property type="entry name" value="REPLICATION FACTOR C / DNA POLYMERASE III GAMMA-TAU SUBUNIT"/>
    <property type="match status" value="1"/>
</dbReference>
<dbReference type="Gene3D" id="3.40.50.300">
    <property type="entry name" value="P-loop containing nucleotide triphosphate hydrolases"/>
    <property type="match status" value="1"/>
</dbReference>
<evidence type="ECO:0000256" key="1">
    <source>
        <dbReference type="ARBA" id="ARBA00006360"/>
    </source>
</evidence>
<dbReference type="GO" id="GO:0003677">
    <property type="term" value="F:DNA binding"/>
    <property type="evidence" value="ECO:0007669"/>
    <property type="project" value="InterPro"/>
</dbReference>
<dbReference type="InterPro" id="IPR045085">
    <property type="entry name" value="HLD_clamp_pol_III_gamma_tau"/>
</dbReference>
<name>A0AAW0KVT4_QUESU</name>
<evidence type="ECO:0000259" key="7">
    <source>
        <dbReference type="Pfam" id="PF22608"/>
    </source>
</evidence>
<dbReference type="InterPro" id="IPR008921">
    <property type="entry name" value="DNA_pol3_clamp-load_cplx_C"/>
</dbReference>
<dbReference type="Pfam" id="PF23007">
    <property type="entry name" value="DnaA_N-like_STI"/>
    <property type="match status" value="1"/>
</dbReference>
<dbReference type="InterPro" id="IPR050238">
    <property type="entry name" value="DNA_Rep/Repair_Clamp_Loader"/>
</dbReference>
<comment type="caution">
    <text evidence="9">The sequence shown here is derived from an EMBL/GenBank/DDBJ whole genome shotgun (WGS) entry which is preliminary data.</text>
</comment>
<dbReference type="PANTHER" id="PTHR11669:SF0">
    <property type="entry name" value="PROTEIN STICHEL-LIKE 2"/>
    <property type="match status" value="1"/>
</dbReference>
<dbReference type="GO" id="GO:0003887">
    <property type="term" value="F:DNA-directed DNA polymerase activity"/>
    <property type="evidence" value="ECO:0007669"/>
    <property type="project" value="InterPro"/>
</dbReference>
<dbReference type="Proteomes" id="UP000237347">
    <property type="component" value="Unassembled WGS sequence"/>
</dbReference>
<dbReference type="Gene3D" id="1.20.272.10">
    <property type="match status" value="1"/>
</dbReference>
<dbReference type="SUPFAM" id="SSF48019">
    <property type="entry name" value="post-AAA+ oligomerization domain-like"/>
    <property type="match status" value="1"/>
</dbReference>
<dbReference type="SUPFAM" id="SSF52540">
    <property type="entry name" value="P-loop containing nucleoside triphosphate hydrolases"/>
    <property type="match status" value="1"/>
</dbReference>
<comment type="similarity">
    <text evidence="1">Belongs to the DnaX/STICHEL family.</text>
</comment>
<dbReference type="FunFam" id="1.10.8.60:FF:000013">
    <property type="entry name" value="DNA polymerase III subunit gamma/tau"/>
    <property type="match status" value="1"/>
</dbReference>
<evidence type="ECO:0000256" key="6">
    <source>
        <dbReference type="ARBA" id="ARBA00023054"/>
    </source>
</evidence>
<dbReference type="Pfam" id="PF22608">
    <property type="entry name" value="DNAX_ATPase_lid"/>
    <property type="match status" value="1"/>
</dbReference>
<sequence>MNDGRRHSVDIPISKTLVALRRVRSLRDPATNSMSKFSSLVDNVNWETNSRNEISLRFMNDCHQGGSDGYGTLRSKNLGLYGLREDYVDDFELNCTLGKSKLVLREESGWGGRTGPPNRTKQVEGLDYCASNQEEVYENKSLSERYCENHCDIGLDLTCITPSINCLEDVDSCNEPTIGSSQAEKVDHIVSKQKFLYKNQVKSFGAVGDVTSRVGSPCLSANDAVSGHSPTLFANEDVADHSHHGCGISCCWSRSPKFRESYLSSDMDPLFMEEELKQIGHEITPYSETPRCLSQKFRPKSFNELVGQNVVARSLLGAISKGRITSFYLFHGPRGTGKTSASRIFAAALNCLSLEQHRRVVCVENVSRDVKEVDSVRINRMDRVRSLIKSAVIPPVSSRFKVFIVDECHLLRGETWVTVLNSLDSLSQHVVFVMISPDLDKLPRSAVSRSQRYHFPKIKDTDVANRLEKICIEEGIDFDQAALGFIASKCNGSLRDAEMMLDQLSLLGKKITMTLTHELIGIVSDDELLDLLDLALSSDTSNTVIRARELMRSRIDPMQLISQLANLIMDILAGKNQEGSSELRKKFSTRHTSEAEMQKLSHALRILSEAEKQLRMSKNQTTWLTVALLHLSSMESSSSDANDSKLRLRNAREQDGDFYSPSCRGEGSKYLSTCSCDDYKSNKLGIQEDCKGTLESIWKKTSDLCQSNSLKNFLRKQGKLTSLCVNQGIAVAELEFHHPNDTSKAEKSWKEIASSLQFILGCNVEIRINLASYDSDPKYAKVRKPSFSLFSCSRSMQQKCQTSTEHGSDSDQFDYTSEKAMIRDRAILTSSSDGGSHMPQNCCHKTEVVRTLRNSEGNALSTGTAPTCRSLQNDMPKMPMLGVDSSTEEGSNRRSQVLFVQEPEDQPNCFLRTLRLQKKLRSSDSTQIVCLGIENENTLALSIPRKSSVETCTASDDNVPRKNSDVLCWRTPTFPHEKKVVY</sequence>
<dbReference type="GO" id="GO:0003689">
    <property type="term" value="F:DNA clamp loader activity"/>
    <property type="evidence" value="ECO:0007669"/>
    <property type="project" value="TreeGrafter"/>
</dbReference>
<dbReference type="GO" id="GO:0046872">
    <property type="term" value="F:metal ion binding"/>
    <property type="evidence" value="ECO:0007669"/>
    <property type="project" value="UniProtKB-KW"/>
</dbReference>
<dbReference type="InterPro" id="IPR012763">
    <property type="entry name" value="DNA_pol_III_sug/sutau_N"/>
</dbReference>
<dbReference type="Pfam" id="PF13177">
    <property type="entry name" value="DNA_pol3_delta2"/>
    <property type="match status" value="1"/>
</dbReference>
<keyword evidence="10" id="KW-1185">Reference proteome</keyword>
<evidence type="ECO:0000313" key="9">
    <source>
        <dbReference type="EMBL" id="KAK7842486.1"/>
    </source>
</evidence>
<accession>A0AAW0KVT4</accession>
<evidence type="ECO:0000256" key="5">
    <source>
        <dbReference type="ARBA" id="ARBA00022840"/>
    </source>
</evidence>
<reference evidence="9 10" key="1">
    <citation type="journal article" date="2018" name="Sci. Data">
        <title>The draft genome sequence of cork oak.</title>
        <authorList>
            <person name="Ramos A.M."/>
            <person name="Usie A."/>
            <person name="Barbosa P."/>
            <person name="Barros P.M."/>
            <person name="Capote T."/>
            <person name="Chaves I."/>
            <person name="Simoes F."/>
            <person name="Abreu I."/>
            <person name="Carrasquinho I."/>
            <person name="Faro C."/>
            <person name="Guimaraes J.B."/>
            <person name="Mendonca D."/>
            <person name="Nobrega F."/>
            <person name="Rodrigues L."/>
            <person name="Saibo N.J.M."/>
            <person name="Varela M.C."/>
            <person name="Egas C."/>
            <person name="Matos J."/>
            <person name="Miguel C.M."/>
            <person name="Oliveira M.M."/>
            <person name="Ricardo C.P."/>
            <person name="Goncalves S."/>
        </authorList>
    </citation>
    <scope>NUCLEOTIDE SEQUENCE [LARGE SCALE GENOMIC DNA]</scope>
    <source>
        <strain evidence="10">cv. HL8</strain>
    </source>
</reference>
<proteinExistence type="inferred from homology"/>
<dbReference type="InterPro" id="IPR027417">
    <property type="entry name" value="P-loop_NTPase"/>
</dbReference>
<evidence type="ECO:0000313" key="10">
    <source>
        <dbReference type="Proteomes" id="UP000237347"/>
    </source>
</evidence>
<feature type="domain" description="DNA polymerase III subunit gamma/tau helical lid" evidence="7">
    <location>
        <begin position="463"/>
        <end position="503"/>
    </location>
</feature>
<evidence type="ECO:0000256" key="4">
    <source>
        <dbReference type="ARBA" id="ARBA00022833"/>
    </source>
</evidence>
<dbReference type="GO" id="GO:0006261">
    <property type="term" value="P:DNA-templated DNA replication"/>
    <property type="evidence" value="ECO:0007669"/>
    <property type="project" value="TreeGrafter"/>
</dbReference>
<evidence type="ECO:0000256" key="3">
    <source>
        <dbReference type="ARBA" id="ARBA00022741"/>
    </source>
</evidence>
<evidence type="ECO:0000256" key="2">
    <source>
        <dbReference type="ARBA" id="ARBA00022723"/>
    </source>
</evidence>
<keyword evidence="2" id="KW-0479">Metal-binding</keyword>
<dbReference type="Gene3D" id="1.10.8.60">
    <property type="match status" value="1"/>
</dbReference>
<protein>
    <submittedName>
        <fullName evidence="9">Protein stichel-like 2</fullName>
    </submittedName>
</protein>
<gene>
    <name evidence="9" type="ORF">CFP56_013741</name>
</gene>
<dbReference type="CDD" id="cd18137">
    <property type="entry name" value="HLD_clamp_pol_III_gamma_tau"/>
    <property type="match status" value="1"/>
</dbReference>
<evidence type="ECO:0000259" key="8">
    <source>
        <dbReference type="Pfam" id="PF23007"/>
    </source>
</evidence>
<dbReference type="GO" id="GO:0005524">
    <property type="term" value="F:ATP binding"/>
    <property type="evidence" value="ECO:0007669"/>
    <property type="project" value="UniProtKB-KW"/>
</dbReference>
<dbReference type="GO" id="GO:0005663">
    <property type="term" value="C:DNA replication factor C complex"/>
    <property type="evidence" value="ECO:0007669"/>
    <property type="project" value="TreeGrafter"/>
</dbReference>
<keyword evidence="3" id="KW-0547">Nucleotide-binding</keyword>
<dbReference type="NCBIfam" id="TIGR02397">
    <property type="entry name" value="dnaX_nterm"/>
    <property type="match status" value="1"/>
</dbReference>
<feature type="domain" description="STICHEL DnaA-N-like alpha-beta" evidence="8">
    <location>
        <begin position="687"/>
        <end position="770"/>
    </location>
</feature>
<dbReference type="EMBL" id="PKMF04000220">
    <property type="protein sequence ID" value="KAK7842486.1"/>
    <property type="molecule type" value="Genomic_DNA"/>
</dbReference>
<keyword evidence="4" id="KW-0862">Zinc</keyword>
<dbReference type="InterPro" id="IPR054506">
    <property type="entry name" value="DnaA_N-like_STI"/>
</dbReference>
<keyword evidence="6" id="KW-0175">Coiled coil</keyword>
<dbReference type="AlphaFoldDB" id="A0AAW0KVT4"/>
<dbReference type="GO" id="GO:0006281">
    <property type="term" value="P:DNA repair"/>
    <property type="evidence" value="ECO:0007669"/>
    <property type="project" value="TreeGrafter"/>
</dbReference>
<organism evidence="9 10">
    <name type="scientific">Quercus suber</name>
    <name type="common">Cork oak</name>
    <dbReference type="NCBI Taxonomy" id="58331"/>
    <lineage>
        <taxon>Eukaryota</taxon>
        <taxon>Viridiplantae</taxon>
        <taxon>Streptophyta</taxon>
        <taxon>Embryophyta</taxon>
        <taxon>Tracheophyta</taxon>
        <taxon>Spermatophyta</taxon>
        <taxon>Magnoliopsida</taxon>
        <taxon>eudicotyledons</taxon>
        <taxon>Gunneridae</taxon>
        <taxon>Pentapetalae</taxon>
        <taxon>rosids</taxon>
        <taxon>fabids</taxon>
        <taxon>Fagales</taxon>
        <taxon>Fagaceae</taxon>
        <taxon>Quercus</taxon>
    </lineage>
</organism>
<dbReference type="GO" id="GO:0009360">
    <property type="term" value="C:DNA polymerase III complex"/>
    <property type="evidence" value="ECO:0007669"/>
    <property type="project" value="InterPro"/>
</dbReference>
<keyword evidence="5" id="KW-0067">ATP-binding</keyword>